<name>A0A8H2JJS2_9GAMM</name>
<gene>
    <name evidence="1" type="ORF">FCS21_15580</name>
</gene>
<dbReference type="EMBL" id="SZVP01000025">
    <property type="protein sequence ID" value="TMM41429.1"/>
    <property type="molecule type" value="Genomic_DNA"/>
</dbReference>
<sequence length="60" mass="6749">MSDITCDLCGVGLLSRSDRFGDKEITLCEKCYKTEDVFEKAKLTGHSLNIESSTRYAKLK</sequence>
<reference evidence="1 2" key="1">
    <citation type="submission" date="2019-05" db="EMBL/GenBank/DDBJ databases">
        <title>Colwellia ponticola sp. nov., isolated from seawater.</title>
        <authorList>
            <person name="Yoon J.-H."/>
        </authorList>
    </citation>
    <scope>NUCLEOTIDE SEQUENCE [LARGE SCALE GENOMIC DNA]</scope>
    <source>
        <strain evidence="1 2">OISW-25</strain>
    </source>
</reference>
<proteinExistence type="predicted"/>
<dbReference type="Proteomes" id="UP000307702">
    <property type="component" value="Unassembled WGS sequence"/>
</dbReference>
<organism evidence="1 2">
    <name type="scientific">Colwellia ponticola</name>
    <dbReference type="NCBI Taxonomy" id="2304625"/>
    <lineage>
        <taxon>Bacteria</taxon>
        <taxon>Pseudomonadati</taxon>
        <taxon>Pseudomonadota</taxon>
        <taxon>Gammaproteobacteria</taxon>
        <taxon>Alteromonadales</taxon>
        <taxon>Colwelliaceae</taxon>
        <taxon>Colwellia</taxon>
    </lineage>
</organism>
<evidence type="ECO:0000313" key="2">
    <source>
        <dbReference type="Proteomes" id="UP000307702"/>
    </source>
</evidence>
<dbReference type="RefSeq" id="WP_138624457.1">
    <property type="nucleotide sequence ID" value="NZ_SZVP01000025.1"/>
</dbReference>
<dbReference type="AlphaFoldDB" id="A0A8H2JJS2"/>
<comment type="caution">
    <text evidence="1">The sequence shown here is derived from an EMBL/GenBank/DDBJ whole genome shotgun (WGS) entry which is preliminary data.</text>
</comment>
<protein>
    <submittedName>
        <fullName evidence="1">Uncharacterized protein</fullName>
    </submittedName>
</protein>
<evidence type="ECO:0000313" key="1">
    <source>
        <dbReference type="EMBL" id="TMM41429.1"/>
    </source>
</evidence>
<keyword evidence="2" id="KW-1185">Reference proteome</keyword>
<accession>A0A8H2JJS2</accession>